<protein>
    <recommendedName>
        <fullName evidence="2">HTH cro/C1-type domain-containing protein</fullName>
    </recommendedName>
</protein>
<dbReference type="PANTHER" id="PTHR46558:SF11">
    <property type="entry name" value="HTH-TYPE TRANSCRIPTIONAL REGULATOR XRE"/>
    <property type="match status" value="1"/>
</dbReference>
<organism evidence="3">
    <name type="scientific">Ligilactobacillus agilis</name>
    <dbReference type="NCBI Taxonomy" id="1601"/>
    <lineage>
        <taxon>Bacteria</taxon>
        <taxon>Bacillati</taxon>
        <taxon>Bacillota</taxon>
        <taxon>Bacilli</taxon>
        <taxon>Lactobacillales</taxon>
        <taxon>Lactobacillaceae</taxon>
        <taxon>Ligilactobacillus</taxon>
    </lineage>
</organism>
<sequence length="70" mass="8246">MFDSKNNRVCELRLQNKMTQKELSNALNIQRSLLARIETGQRGLTLEKAWKIADYFHVSIDYLVGRIDYK</sequence>
<dbReference type="Gene3D" id="1.10.260.40">
    <property type="entry name" value="lambda repressor-like DNA-binding domains"/>
    <property type="match status" value="1"/>
</dbReference>
<dbReference type="InterPro" id="IPR001387">
    <property type="entry name" value="Cro/C1-type_HTH"/>
</dbReference>
<dbReference type="Pfam" id="PF01381">
    <property type="entry name" value="HTH_3"/>
    <property type="match status" value="1"/>
</dbReference>
<keyword evidence="1" id="KW-0238">DNA-binding</keyword>
<evidence type="ECO:0000259" key="2">
    <source>
        <dbReference type="PROSITE" id="PS50943"/>
    </source>
</evidence>
<dbReference type="SUPFAM" id="SSF47413">
    <property type="entry name" value="lambda repressor-like DNA-binding domains"/>
    <property type="match status" value="1"/>
</dbReference>
<dbReference type="GO" id="GO:0003677">
    <property type="term" value="F:DNA binding"/>
    <property type="evidence" value="ECO:0007669"/>
    <property type="project" value="UniProtKB-KW"/>
</dbReference>
<evidence type="ECO:0000313" key="3">
    <source>
        <dbReference type="EMBL" id="GET05398.1"/>
    </source>
</evidence>
<dbReference type="EMBL" id="BLAM01000054">
    <property type="protein sequence ID" value="GET05398.1"/>
    <property type="molecule type" value="Genomic_DNA"/>
</dbReference>
<dbReference type="SMART" id="SM00530">
    <property type="entry name" value="HTH_XRE"/>
    <property type="match status" value="1"/>
</dbReference>
<proteinExistence type="predicted"/>
<accession>A0A6F9XJP0</accession>
<evidence type="ECO:0000256" key="1">
    <source>
        <dbReference type="ARBA" id="ARBA00023125"/>
    </source>
</evidence>
<dbReference type="Proteomes" id="UP000494265">
    <property type="component" value="Unassembled WGS sequence"/>
</dbReference>
<dbReference type="CDD" id="cd00093">
    <property type="entry name" value="HTH_XRE"/>
    <property type="match status" value="1"/>
</dbReference>
<reference evidence="3" key="1">
    <citation type="submission" date="2019-10" db="EMBL/GenBank/DDBJ databases">
        <title>Lactobacillus agilis SY212 Whole Genome Sequencing Project.</title>
        <authorList>
            <person name="Suzuki S."/>
            <person name="Endo A."/>
            <person name="Maeno S."/>
            <person name="Shiwa Y."/>
            <person name="Matsutani M."/>
            <person name="Kajikawa A."/>
        </authorList>
    </citation>
    <scope>NUCLEOTIDE SEQUENCE</scope>
    <source>
        <strain evidence="3">SY212</strain>
    </source>
</reference>
<comment type="caution">
    <text evidence="3">The sequence shown here is derived from an EMBL/GenBank/DDBJ whole genome shotgun (WGS) entry which is preliminary data.</text>
</comment>
<dbReference type="AlphaFoldDB" id="A0A6F9XJP0"/>
<name>A0A6F9XJP0_9LACO</name>
<gene>
    <name evidence="3" type="ORF">SY212_04280</name>
</gene>
<dbReference type="InterPro" id="IPR010982">
    <property type="entry name" value="Lambda_DNA-bd_dom_sf"/>
</dbReference>
<dbReference type="PANTHER" id="PTHR46558">
    <property type="entry name" value="TRACRIPTIONAL REGULATORY PROTEIN-RELATED-RELATED"/>
    <property type="match status" value="1"/>
</dbReference>
<dbReference type="PROSITE" id="PS50943">
    <property type="entry name" value="HTH_CROC1"/>
    <property type="match status" value="1"/>
</dbReference>
<dbReference type="RefSeq" id="WP_225440927.1">
    <property type="nucleotide sequence ID" value="NZ_BLAM01000054.1"/>
</dbReference>
<feature type="domain" description="HTH cro/C1-type" evidence="2">
    <location>
        <begin position="11"/>
        <end position="63"/>
    </location>
</feature>